<name>A0ABR0PWY7_GOSAR</name>
<dbReference type="EMBL" id="JARKNE010000005">
    <property type="protein sequence ID" value="KAK5831508.1"/>
    <property type="molecule type" value="Genomic_DNA"/>
</dbReference>
<evidence type="ECO:0000313" key="2">
    <source>
        <dbReference type="Proteomes" id="UP001358586"/>
    </source>
</evidence>
<keyword evidence="2" id="KW-1185">Reference proteome</keyword>
<dbReference type="Proteomes" id="UP001358586">
    <property type="component" value="Chromosome 5"/>
</dbReference>
<evidence type="ECO:0000313" key="1">
    <source>
        <dbReference type="EMBL" id="KAK5831508.1"/>
    </source>
</evidence>
<proteinExistence type="predicted"/>
<protein>
    <submittedName>
        <fullName evidence="1">Uncharacterized protein</fullName>
    </submittedName>
</protein>
<gene>
    <name evidence="1" type="ORF">PVK06_015306</name>
</gene>
<sequence>MVAASHLIKYLTEGNLPEFLRIAAHPIQTFTSFRASIVAIPTMQSVGHWIHTLPFAANLRVLTLLTTLPAVEPVPHHIHTFSLAAIRPRAACRTTHSRVFVTRHHGPRFLSKKPAHNPNRSGFGLATISVTIIVDKQRFIARWCGGEIGDGQGH</sequence>
<organism evidence="1 2">
    <name type="scientific">Gossypium arboreum</name>
    <name type="common">Tree cotton</name>
    <name type="synonym">Gossypium nanking</name>
    <dbReference type="NCBI Taxonomy" id="29729"/>
    <lineage>
        <taxon>Eukaryota</taxon>
        <taxon>Viridiplantae</taxon>
        <taxon>Streptophyta</taxon>
        <taxon>Embryophyta</taxon>
        <taxon>Tracheophyta</taxon>
        <taxon>Spermatophyta</taxon>
        <taxon>Magnoliopsida</taxon>
        <taxon>eudicotyledons</taxon>
        <taxon>Gunneridae</taxon>
        <taxon>Pentapetalae</taxon>
        <taxon>rosids</taxon>
        <taxon>malvids</taxon>
        <taxon>Malvales</taxon>
        <taxon>Malvaceae</taxon>
        <taxon>Malvoideae</taxon>
        <taxon>Gossypium</taxon>
    </lineage>
</organism>
<comment type="caution">
    <text evidence="1">The sequence shown here is derived from an EMBL/GenBank/DDBJ whole genome shotgun (WGS) entry which is preliminary data.</text>
</comment>
<reference evidence="1 2" key="1">
    <citation type="submission" date="2023-03" db="EMBL/GenBank/DDBJ databases">
        <title>WGS of Gossypium arboreum.</title>
        <authorList>
            <person name="Yu D."/>
        </authorList>
    </citation>
    <scope>NUCLEOTIDE SEQUENCE [LARGE SCALE GENOMIC DNA]</scope>
    <source>
        <tissue evidence="1">Leaf</tissue>
    </source>
</reference>
<accession>A0ABR0PWY7</accession>